<name>A0A409WIP2_PSICY</name>
<dbReference type="PANTHER" id="PTHR21661">
    <property type="entry name" value="EPOXIDE HYDROLASE 1-RELATED"/>
    <property type="match status" value="1"/>
</dbReference>
<organism evidence="3 4">
    <name type="scientific">Psilocybe cyanescens</name>
    <dbReference type="NCBI Taxonomy" id="93625"/>
    <lineage>
        <taxon>Eukaryota</taxon>
        <taxon>Fungi</taxon>
        <taxon>Dikarya</taxon>
        <taxon>Basidiomycota</taxon>
        <taxon>Agaricomycotina</taxon>
        <taxon>Agaricomycetes</taxon>
        <taxon>Agaricomycetidae</taxon>
        <taxon>Agaricales</taxon>
        <taxon>Agaricineae</taxon>
        <taxon>Strophariaceae</taxon>
        <taxon>Psilocybe</taxon>
    </lineage>
</organism>
<dbReference type="GO" id="GO:0004301">
    <property type="term" value="F:epoxide hydrolase activity"/>
    <property type="evidence" value="ECO:0007669"/>
    <property type="project" value="TreeGrafter"/>
</dbReference>
<accession>A0A409WIP2</accession>
<comment type="similarity">
    <text evidence="1">Belongs to the peptidase S33 family.</text>
</comment>
<dbReference type="Gene3D" id="3.40.50.1820">
    <property type="entry name" value="alpha/beta hydrolase"/>
    <property type="match status" value="2"/>
</dbReference>
<evidence type="ECO:0000256" key="1">
    <source>
        <dbReference type="ARBA" id="ARBA00010088"/>
    </source>
</evidence>
<evidence type="ECO:0000256" key="2">
    <source>
        <dbReference type="ARBA" id="ARBA00022801"/>
    </source>
</evidence>
<dbReference type="InterPro" id="IPR029058">
    <property type="entry name" value="AB_hydrolase_fold"/>
</dbReference>
<dbReference type="GO" id="GO:0097176">
    <property type="term" value="P:epoxide metabolic process"/>
    <property type="evidence" value="ECO:0007669"/>
    <property type="project" value="TreeGrafter"/>
</dbReference>
<dbReference type="EMBL" id="NHYD01003421">
    <property type="protein sequence ID" value="PPQ78365.1"/>
    <property type="molecule type" value="Genomic_DNA"/>
</dbReference>
<feature type="non-terminal residue" evidence="3">
    <location>
        <position position="1"/>
    </location>
</feature>
<gene>
    <name evidence="3" type="ORF">CVT25_011648</name>
</gene>
<dbReference type="Proteomes" id="UP000283269">
    <property type="component" value="Unassembled WGS sequence"/>
</dbReference>
<proteinExistence type="inferred from homology"/>
<dbReference type="PANTHER" id="PTHR21661:SF35">
    <property type="entry name" value="EPOXIDE HYDROLASE"/>
    <property type="match status" value="1"/>
</dbReference>
<protein>
    <recommendedName>
        <fullName evidence="5">AB hydrolase-1 domain-containing protein</fullName>
    </recommendedName>
</protein>
<keyword evidence="2" id="KW-0378">Hydrolase</keyword>
<comment type="caution">
    <text evidence="3">The sequence shown here is derived from an EMBL/GenBank/DDBJ whole genome shotgun (WGS) entry which is preliminary data.</text>
</comment>
<sequence>QIRLGSAEEKLNPTRCLPSISLRKTNNSLIYISFITGVRKPTPSHYFSFMGGQETLPRHGIYTRRLVKNLLSLTNLEDPKQQAFHVAAPSLPGFICSSSPKISVPRIGFVFSQLMLKLGYTKYIGQGGDWGSYTLRSISPSFPNSGIGIRLNFLTALKSSPWKQPFALFSAISPQIKRSTNVLCGGSRMSGGMARFKPRTCRLYRYVWDPEVIITRTILYLLSRSSWHTRIYKEGIPQLPYQIYNKVISNKVAFGLLSYDIAYLPIWWAKASLATNIVFWKEHSERGHYAATETLQTLKDIREFVASSSEETRRSLRS</sequence>
<evidence type="ECO:0000313" key="3">
    <source>
        <dbReference type="EMBL" id="PPQ78365.1"/>
    </source>
</evidence>
<dbReference type="InParanoid" id="A0A409WIP2"/>
<evidence type="ECO:0000313" key="4">
    <source>
        <dbReference type="Proteomes" id="UP000283269"/>
    </source>
</evidence>
<reference evidence="3 4" key="1">
    <citation type="journal article" date="2018" name="Evol. Lett.">
        <title>Horizontal gene cluster transfer increased hallucinogenic mushroom diversity.</title>
        <authorList>
            <person name="Reynolds H.T."/>
            <person name="Vijayakumar V."/>
            <person name="Gluck-Thaler E."/>
            <person name="Korotkin H.B."/>
            <person name="Matheny P.B."/>
            <person name="Slot J.C."/>
        </authorList>
    </citation>
    <scope>NUCLEOTIDE SEQUENCE [LARGE SCALE GENOMIC DNA]</scope>
    <source>
        <strain evidence="3 4">2631</strain>
    </source>
</reference>
<keyword evidence="4" id="KW-1185">Reference proteome</keyword>
<dbReference type="STRING" id="93625.A0A409WIP2"/>
<dbReference type="OrthoDB" id="7130006at2759"/>
<dbReference type="SUPFAM" id="SSF53474">
    <property type="entry name" value="alpha/beta-Hydrolases"/>
    <property type="match status" value="1"/>
</dbReference>
<dbReference type="AlphaFoldDB" id="A0A409WIP2"/>
<evidence type="ECO:0008006" key="5">
    <source>
        <dbReference type="Google" id="ProtNLM"/>
    </source>
</evidence>